<dbReference type="OrthoDB" id="2103397at2759"/>
<dbReference type="RefSeq" id="XP_056584593.1">
    <property type="nucleotide sequence ID" value="XM_056720458.1"/>
</dbReference>
<evidence type="ECO:0000313" key="2">
    <source>
        <dbReference type="EMBL" id="KAJ5384817.1"/>
    </source>
</evidence>
<evidence type="ECO:0000256" key="1">
    <source>
        <dbReference type="SAM" id="MobiDB-lite"/>
    </source>
</evidence>
<dbReference type="GeneID" id="81459641"/>
<protein>
    <submittedName>
        <fullName evidence="2">Uncharacterized protein</fullName>
    </submittedName>
</protein>
<reference evidence="2" key="2">
    <citation type="journal article" date="2023" name="IMA Fungus">
        <title>Comparative genomic study of the Penicillium genus elucidates a diverse pangenome and 15 lateral gene transfer events.</title>
        <authorList>
            <person name="Petersen C."/>
            <person name="Sorensen T."/>
            <person name="Nielsen M.R."/>
            <person name="Sondergaard T.E."/>
            <person name="Sorensen J.L."/>
            <person name="Fitzpatrick D.A."/>
            <person name="Frisvad J.C."/>
            <person name="Nielsen K.L."/>
        </authorList>
    </citation>
    <scope>NUCLEOTIDE SEQUENCE</scope>
    <source>
        <strain evidence="2">IBT 3081</strain>
    </source>
</reference>
<name>A0A9W9SUW7_9EURO</name>
<gene>
    <name evidence="2" type="ORF">N7517_002728</name>
</gene>
<feature type="region of interest" description="Disordered" evidence="1">
    <location>
        <begin position="276"/>
        <end position="307"/>
    </location>
</feature>
<dbReference type="Proteomes" id="UP001147752">
    <property type="component" value="Unassembled WGS sequence"/>
</dbReference>
<organism evidence="2 3">
    <name type="scientific">Penicillium concentricum</name>
    <dbReference type="NCBI Taxonomy" id="293559"/>
    <lineage>
        <taxon>Eukaryota</taxon>
        <taxon>Fungi</taxon>
        <taxon>Dikarya</taxon>
        <taxon>Ascomycota</taxon>
        <taxon>Pezizomycotina</taxon>
        <taxon>Eurotiomycetes</taxon>
        <taxon>Eurotiomycetidae</taxon>
        <taxon>Eurotiales</taxon>
        <taxon>Aspergillaceae</taxon>
        <taxon>Penicillium</taxon>
    </lineage>
</organism>
<sequence length="307" mass="34435">MPSKFNFRQKVFDLLFGAHRNELQQVSNMVQDFLDGRMTRDELEEKYSDSRKKPPKLPTLAVSDLSTKQVEKMLHLQPTEDDELAHVPPIPTPAELKSVLLKVDAARSESPLNEASIRWTLDLLLVYAHAIATSGQPDAGQRIGIQTERHWVFEPVRHEQKKFALVGKPDYAVWYGKVDDTAVNIVVVEAKSIGSAGKGIPQCLGYMGMVHRLRQREKKKNCTVYGMATDAQAFFFLKIDEKSKWSMVSAVALTGKFNHVLGMLVYLLRKASEASPTHSKQSSAQSHTKERSGGSLYATQDYEMGNT</sequence>
<proteinExistence type="predicted"/>
<reference evidence="2" key="1">
    <citation type="submission" date="2022-12" db="EMBL/GenBank/DDBJ databases">
        <authorList>
            <person name="Petersen C."/>
        </authorList>
    </citation>
    <scope>NUCLEOTIDE SEQUENCE</scope>
    <source>
        <strain evidence="2">IBT 3081</strain>
    </source>
</reference>
<dbReference type="EMBL" id="JAPZBT010000001">
    <property type="protein sequence ID" value="KAJ5384817.1"/>
    <property type="molecule type" value="Genomic_DNA"/>
</dbReference>
<comment type="caution">
    <text evidence="2">The sequence shown here is derived from an EMBL/GenBank/DDBJ whole genome shotgun (WGS) entry which is preliminary data.</text>
</comment>
<accession>A0A9W9SUW7</accession>
<evidence type="ECO:0000313" key="3">
    <source>
        <dbReference type="Proteomes" id="UP001147752"/>
    </source>
</evidence>
<dbReference type="AlphaFoldDB" id="A0A9W9SUW7"/>
<keyword evidence="3" id="KW-1185">Reference proteome</keyword>
<feature type="compositionally biased region" description="Polar residues" evidence="1">
    <location>
        <begin position="276"/>
        <end position="286"/>
    </location>
</feature>